<reference evidence="1 2" key="1">
    <citation type="submission" date="2024-08" db="EMBL/GenBank/DDBJ databases">
        <title>Insights into the chromosomal genome structure of Flemingia macrophylla.</title>
        <authorList>
            <person name="Ding Y."/>
            <person name="Zhao Y."/>
            <person name="Bi W."/>
            <person name="Wu M."/>
            <person name="Zhao G."/>
            <person name="Gong Y."/>
            <person name="Li W."/>
            <person name="Zhang P."/>
        </authorList>
    </citation>
    <scope>NUCLEOTIDE SEQUENCE [LARGE SCALE GENOMIC DNA]</scope>
    <source>
        <strain evidence="1">DYQJB</strain>
        <tissue evidence="1">Leaf</tissue>
    </source>
</reference>
<evidence type="ECO:0000313" key="2">
    <source>
        <dbReference type="Proteomes" id="UP001603857"/>
    </source>
</evidence>
<gene>
    <name evidence="1" type="ORF">Fmac_014621</name>
</gene>
<dbReference type="PANTHER" id="PTHR45621">
    <property type="entry name" value="OS01G0588500 PROTEIN-RELATED"/>
    <property type="match status" value="1"/>
</dbReference>
<dbReference type="AlphaFoldDB" id="A0ABD1MCZ8"/>
<dbReference type="EMBL" id="JBGMDY010000005">
    <property type="protein sequence ID" value="KAL2333408.1"/>
    <property type="molecule type" value="Genomic_DNA"/>
</dbReference>
<dbReference type="Proteomes" id="UP001603857">
    <property type="component" value="Unassembled WGS sequence"/>
</dbReference>
<protein>
    <recommendedName>
        <fullName evidence="3">Protein kinase domain-containing protein</fullName>
    </recommendedName>
</protein>
<dbReference type="SUPFAM" id="SSF56112">
    <property type="entry name" value="Protein kinase-like (PK-like)"/>
    <property type="match status" value="1"/>
</dbReference>
<evidence type="ECO:0008006" key="3">
    <source>
        <dbReference type="Google" id="ProtNLM"/>
    </source>
</evidence>
<dbReference type="InterPro" id="IPR050823">
    <property type="entry name" value="Plant_Ser_Thr_Prot_Kinase"/>
</dbReference>
<organism evidence="1 2">
    <name type="scientific">Flemingia macrophylla</name>
    <dbReference type="NCBI Taxonomy" id="520843"/>
    <lineage>
        <taxon>Eukaryota</taxon>
        <taxon>Viridiplantae</taxon>
        <taxon>Streptophyta</taxon>
        <taxon>Embryophyta</taxon>
        <taxon>Tracheophyta</taxon>
        <taxon>Spermatophyta</taxon>
        <taxon>Magnoliopsida</taxon>
        <taxon>eudicotyledons</taxon>
        <taxon>Gunneridae</taxon>
        <taxon>Pentapetalae</taxon>
        <taxon>rosids</taxon>
        <taxon>fabids</taxon>
        <taxon>Fabales</taxon>
        <taxon>Fabaceae</taxon>
        <taxon>Papilionoideae</taxon>
        <taxon>50 kb inversion clade</taxon>
        <taxon>NPAAA clade</taxon>
        <taxon>indigoferoid/millettioid clade</taxon>
        <taxon>Phaseoleae</taxon>
        <taxon>Flemingia</taxon>
    </lineage>
</organism>
<proteinExistence type="predicted"/>
<comment type="caution">
    <text evidence="1">The sequence shown here is derived from an EMBL/GenBank/DDBJ whole genome shotgun (WGS) entry which is preliminary data.</text>
</comment>
<evidence type="ECO:0000313" key="1">
    <source>
        <dbReference type="EMBL" id="KAL2333408.1"/>
    </source>
</evidence>
<name>A0ABD1MCZ8_9FABA</name>
<dbReference type="InterPro" id="IPR011009">
    <property type="entry name" value="Kinase-like_dom_sf"/>
</dbReference>
<keyword evidence="2" id="KW-1185">Reference proteome</keyword>
<accession>A0ABD1MCZ8</accession>
<sequence>MSNFDETSALSTVPPRSFSLTELEEASDNFSLHNRIGAGSKSVVYRGKLCDGGEVAIRRGGACSNINIPFITESAILSRNYNAKLSDFGFATNLEEEKDGIYSDTYLDTLDGIYTGRQTKKSCVYSFGVFLLELMSGRRALDLNRPISERNLVQWARPFLPDKREIPRLMDARMAGQYSYREAKIIANLALDCLSIKEVRPNMDEVVRSLEHLQNSKDTQAIPSVQFNDKGFWRSLRCD</sequence>
<dbReference type="Gene3D" id="1.10.510.10">
    <property type="entry name" value="Transferase(Phosphotransferase) domain 1"/>
    <property type="match status" value="1"/>
</dbReference>